<evidence type="ECO:0000313" key="3">
    <source>
        <dbReference type="Proteomes" id="UP000248330"/>
    </source>
</evidence>
<gene>
    <name evidence="2" type="ORF">C8D93_102385</name>
</gene>
<keyword evidence="3" id="KW-1185">Reference proteome</keyword>
<feature type="transmembrane region" description="Helical" evidence="1">
    <location>
        <begin position="49"/>
        <end position="69"/>
    </location>
</feature>
<evidence type="ECO:0000256" key="1">
    <source>
        <dbReference type="SAM" id="Phobius"/>
    </source>
</evidence>
<keyword evidence="1" id="KW-1133">Transmembrane helix</keyword>
<dbReference type="AlphaFoldDB" id="A0A318EIT7"/>
<reference evidence="2 3" key="1">
    <citation type="submission" date="2018-04" db="EMBL/GenBank/DDBJ databases">
        <title>Genomic Encyclopedia of Type Strains, Phase IV (KMG-IV): sequencing the most valuable type-strain genomes for metagenomic binning, comparative biology and taxonomic classification.</title>
        <authorList>
            <person name="Goeker M."/>
        </authorList>
    </citation>
    <scope>NUCLEOTIDE SEQUENCE [LARGE SCALE GENOMIC DNA]</scope>
    <source>
        <strain evidence="2 3">DSM 104150</strain>
    </source>
</reference>
<evidence type="ECO:0000313" key="2">
    <source>
        <dbReference type="EMBL" id="PXV70526.1"/>
    </source>
</evidence>
<comment type="caution">
    <text evidence="2">The sequence shown here is derived from an EMBL/GenBank/DDBJ whole genome shotgun (WGS) entry which is preliminary data.</text>
</comment>
<protein>
    <submittedName>
        <fullName evidence="2">Uncharacterized protein</fullName>
    </submittedName>
</protein>
<dbReference type="Proteomes" id="UP000248330">
    <property type="component" value="Unassembled WGS sequence"/>
</dbReference>
<keyword evidence="1" id="KW-0472">Membrane</keyword>
<organism evidence="2 3">
    <name type="scientific">Sinimarinibacterium flocculans</name>
    <dbReference type="NCBI Taxonomy" id="985250"/>
    <lineage>
        <taxon>Bacteria</taxon>
        <taxon>Pseudomonadati</taxon>
        <taxon>Pseudomonadota</taxon>
        <taxon>Gammaproteobacteria</taxon>
        <taxon>Nevskiales</taxon>
        <taxon>Nevskiaceae</taxon>
        <taxon>Sinimarinibacterium</taxon>
    </lineage>
</organism>
<dbReference type="EMBL" id="QICN01000002">
    <property type="protein sequence ID" value="PXV70526.1"/>
    <property type="molecule type" value="Genomic_DNA"/>
</dbReference>
<accession>A0A318EIT7</accession>
<keyword evidence="1" id="KW-0812">Transmembrane</keyword>
<proteinExistence type="predicted"/>
<name>A0A318EIT7_9GAMM</name>
<feature type="transmembrane region" description="Helical" evidence="1">
    <location>
        <begin position="23"/>
        <end position="43"/>
    </location>
</feature>
<sequence>MLHRHKHDMTTIREQLRRQVRRSMAAVFATWLVFAGIGVVGIGQGLNPVFAFGTFALFMGAVLYATLFIKCPRCGFKLAQGSMGLAFGEPGRGNKRSINFCAHCGVSFDERL</sequence>